<name>A0A0C9V2R7_SPHS4</name>
<dbReference type="HOGENOM" id="CLU_037887_0_0_1"/>
<dbReference type="Proteomes" id="UP000054279">
    <property type="component" value="Unassembled WGS sequence"/>
</dbReference>
<dbReference type="Gene3D" id="2.130.10.10">
    <property type="entry name" value="YVTN repeat-like/Quinoprotein amine dehydrogenase"/>
    <property type="match status" value="1"/>
</dbReference>
<evidence type="ECO:0000313" key="2">
    <source>
        <dbReference type="EMBL" id="KIJ35952.1"/>
    </source>
</evidence>
<dbReference type="InterPro" id="IPR015943">
    <property type="entry name" value="WD40/YVTN_repeat-like_dom_sf"/>
</dbReference>
<dbReference type="AlphaFoldDB" id="A0A0C9V2R7"/>
<keyword evidence="1" id="KW-0732">Signal</keyword>
<accession>A0A0C9V2R7</accession>
<feature type="chain" id="PRO_5002205162" description="3-carboxymuconate cyclase" evidence="1">
    <location>
        <begin position="19"/>
        <end position="399"/>
    </location>
</feature>
<reference evidence="2 3" key="1">
    <citation type="submission" date="2014-06" db="EMBL/GenBank/DDBJ databases">
        <title>Evolutionary Origins and Diversification of the Mycorrhizal Mutualists.</title>
        <authorList>
            <consortium name="DOE Joint Genome Institute"/>
            <consortium name="Mycorrhizal Genomics Consortium"/>
            <person name="Kohler A."/>
            <person name="Kuo A."/>
            <person name="Nagy L.G."/>
            <person name="Floudas D."/>
            <person name="Copeland A."/>
            <person name="Barry K.W."/>
            <person name="Cichocki N."/>
            <person name="Veneault-Fourrey C."/>
            <person name="LaButti K."/>
            <person name="Lindquist E.A."/>
            <person name="Lipzen A."/>
            <person name="Lundell T."/>
            <person name="Morin E."/>
            <person name="Murat C."/>
            <person name="Riley R."/>
            <person name="Ohm R."/>
            <person name="Sun H."/>
            <person name="Tunlid A."/>
            <person name="Henrissat B."/>
            <person name="Grigoriev I.V."/>
            <person name="Hibbett D.S."/>
            <person name="Martin F."/>
        </authorList>
    </citation>
    <scope>NUCLEOTIDE SEQUENCE [LARGE SCALE GENOMIC DNA]</scope>
    <source>
        <strain evidence="2 3">SS14</strain>
    </source>
</reference>
<evidence type="ECO:0000313" key="3">
    <source>
        <dbReference type="Proteomes" id="UP000054279"/>
    </source>
</evidence>
<dbReference type="SUPFAM" id="SSF101908">
    <property type="entry name" value="Putative isomerase YbhE"/>
    <property type="match status" value="1"/>
</dbReference>
<sequence>MMKLAAIAGLILLSSASAYSVNKTTGAVYFLTNEVSGNFIVSSAIGADGKLTLGQAFSVGGSGANGITGPTPQPDPLFSQGVITVSGNQVFTVNPGSGSLAIFDIDPCNPTNLSIVGKPVNSGGDFPVSVAVSKRTKQVCVLNTGTVNGVSCFKQLGTSIIPIPGTTRSLGLNQTNPATGVPNTASDVIFNHDETKLIAAVKGTTTPPVPGYLAVWDVNPFTGALSPEFTKVTLPAGGALPFSITPIEGKNAVLVSDLALGYEIFDFTNGTSAAFPIANQIAICWSTFSKKTGNYYIIDSGRNIISEVSVDPVATLKADTVMQYTMPAGSILLDTDVASIGGNDYLYVLAPGTQSIIVLALPGPLGATTIQNFAFADGLAAAGVKTDVFALVGLATYTA</sequence>
<evidence type="ECO:0000256" key="1">
    <source>
        <dbReference type="SAM" id="SignalP"/>
    </source>
</evidence>
<protein>
    <recommendedName>
        <fullName evidence="4">3-carboxymuconate cyclase</fullName>
    </recommendedName>
</protein>
<proteinExistence type="predicted"/>
<feature type="signal peptide" evidence="1">
    <location>
        <begin position="1"/>
        <end position="18"/>
    </location>
</feature>
<dbReference type="EMBL" id="KN837183">
    <property type="protein sequence ID" value="KIJ35952.1"/>
    <property type="molecule type" value="Genomic_DNA"/>
</dbReference>
<evidence type="ECO:0008006" key="4">
    <source>
        <dbReference type="Google" id="ProtNLM"/>
    </source>
</evidence>
<keyword evidence="3" id="KW-1185">Reference proteome</keyword>
<dbReference type="OrthoDB" id="10006285at2759"/>
<gene>
    <name evidence="2" type="ORF">M422DRAFT_782374</name>
</gene>
<organism evidence="2 3">
    <name type="scientific">Sphaerobolus stellatus (strain SS14)</name>
    <dbReference type="NCBI Taxonomy" id="990650"/>
    <lineage>
        <taxon>Eukaryota</taxon>
        <taxon>Fungi</taxon>
        <taxon>Dikarya</taxon>
        <taxon>Basidiomycota</taxon>
        <taxon>Agaricomycotina</taxon>
        <taxon>Agaricomycetes</taxon>
        <taxon>Phallomycetidae</taxon>
        <taxon>Geastrales</taxon>
        <taxon>Sphaerobolaceae</taxon>
        <taxon>Sphaerobolus</taxon>
    </lineage>
</organism>